<organism evidence="2 3">
    <name type="scientific">Parazoarcus communis SWub3 = DSM 12120</name>
    <dbReference type="NCBI Taxonomy" id="1121029"/>
    <lineage>
        <taxon>Bacteria</taxon>
        <taxon>Pseudomonadati</taxon>
        <taxon>Pseudomonadota</taxon>
        <taxon>Betaproteobacteria</taxon>
        <taxon>Rhodocyclales</taxon>
        <taxon>Zoogloeaceae</taxon>
        <taxon>Parazoarcus</taxon>
    </lineage>
</organism>
<dbReference type="AlphaFoldDB" id="A0A323V1V7"/>
<dbReference type="OrthoDB" id="7019622at2"/>
<accession>A0A323V1V7</accession>
<keyword evidence="1" id="KW-0732">Signal</keyword>
<sequence>MVRLVRALFALSATFLCIQQLGAVVLRAFPADAVRAVAKFAGESRVAIDGKLLMLSPGAQIRDANNRIVLPASASGEYKVRVQIDNGGQIRKVWILTPEEIAMPDPKQ</sequence>
<feature type="signal peptide" evidence="1">
    <location>
        <begin position="1"/>
        <end position="23"/>
    </location>
</feature>
<protein>
    <submittedName>
        <fullName evidence="2">Uncharacterized protein</fullName>
    </submittedName>
</protein>
<proteinExistence type="predicted"/>
<dbReference type="Proteomes" id="UP000248259">
    <property type="component" value="Unassembled WGS sequence"/>
</dbReference>
<comment type="caution">
    <text evidence="2">The sequence shown here is derived from an EMBL/GenBank/DDBJ whole genome shotgun (WGS) entry which is preliminary data.</text>
</comment>
<evidence type="ECO:0000256" key="1">
    <source>
        <dbReference type="SAM" id="SignalP"/>
    </source>
</evidence>
<dbReference type="EMBL" id="QKOE01000003">
    <property type="protein sequence ID" value="PZA17476.1"/>
    <property type="molecule type" value="Genomic_DNA"/>
</dbReference>
<evidence type="ECO:0000313" key="3">
    <source>
        <dbReference type="Proteomes" id="UP000248259"/>
    </source>
</evidence>
<evidence type="ECO:0000313" key="2">
    <source>
        <dbReference type="EMBL" id="PZA17476.1"/>
    </source>
</evidence>
<gene>
    <name evidence="2" type="ORF">DNK49_06340</name>
</gene>
<feature type="chain" id="PRO_5016460230" evidence="1">
    <location>
        <begin position="24"/>
        <end position="108"/>
    </location>
</feature>
<name>A0A323V1V7_9RHOO</name>
<reference evidence="2 3" key="1">
    <citation type="submission" date="2018-06" db="EMBL/GenBank/DDBJ databases">
        <title>Azoarcus communis strain SWub3 genome.</title>
        <authorList>
            <person name="Zorraquino Salvo V."/>
            <person name="Toubiana D."/>
            <person name="Blumwald E."/>
        </authorList>
    </citation>
    <scope>NUCLEOTIDE SEQUENCE [LARGE SCALE GENOMIC DNA]</scope>
    <source>
        <strain evidence="2 3">SWub3</strain>
    </source>
</reference>
<keyword evidence="3" id="KW-1185">Reference proteome</keyword>